<dbReference type="InterPro" id="IPR025855">
    <property type="entry name" value="Replic_Relax"/>
</dbReference>
<dbReference type="Pfam" id="PF13814">
    <property type="entry name" value="Replic_Relax"/>
    <property type="match status" value="1"/>
</dbReference>
<dbReference type="EMBL" id="JAVFKM010000020">
    <property type="protein sequence ID" value="MEF3117663.1"/>
    <property type="molecule type" value="Genomic_DNA"/>
</dbReference>
<proteinExistence type="predicted"/>
<keyword evidence="3" id="KW-1185">Reference proteome</keyword>
<accession>A0ABU7X1P6</accession>
<evidence type="ECO:0000313" key="2">
    <source>
        <dbReference type="EMBL" id="MEF3117663.1"/>
    </source>
</evidence>
<sequence length="334" mass="36551">MADARPFADGWRASAVTSAANTAAATQETAGHTPGPAVSRRADTSLLVPEASATGTRSTPIAGRVRADALRLLGCVRMATVRQMAQVITAEGSDGRSYVRRAMQQLRTQGLAETNGKYGRDPIWNLTSAGLKALAAGNELPPRPRAGTGARGIRAGFGPHGIAVTETILAYGGRHHLTGWQVEVNHAIKAIGLSFSTDAVLALPTATSEVRLFEVDNGTMTRARLAKEVWDYERYAGHRVWEGARGTIGRSYDFWARHRYTRSRHFPTLHVVLTGLPEHLLQRRLEALARDVECITIAVLATTLPRLQRGEPWYELAVDDYPRRRARYPQVSSR</sequence>
<feature type="region of interest" description="Disordered" evidence="1">
    <location>
        <begin position="20"/>
        <end position="39"/>
    </location>
</feature>
<evidence type="ECO:0000313" key="3">
    <source>
        <dbReference type="Proteomes" id="UP001348265"/>
    </source>
</evidence>
<feature type="compositionally biased region" description="Low complexity" evidence="1">
    <location>
        <begin position="20"/>
        <end position="30"/>
    </location>
</feature>
<name>A0ABU7X1P6_9ACTN</name>
<dbReference type="RefSeq" id="WP_331789038.1">
    <property type="nucleotide sequence ID" value="NZ_JAVFKM010000020.1"/>
</dbReference>
<gene>
    <name evidence="2" type="ORF">RB636_31285</name>
</gene>
<dbReference type="Proteomes" id="UP001348265">
    <property type="component" value="Unassembled WGS sequence"/>
</dbReference>
<comment type="caution">
    <text evidence="2">The sequence shown here is derived from an EMBL/GenBank/DDBJ whole genome shotgun (WGS) entry which is preliminary data.</text>
</comment>
<organism evidence="2 3">
    <name type="scientific">Streptomyces chrestomyceticus</name>
    <dbReference type="NCBI Taxonomy" id="68185"/>
    <lineage>
        <taxon>Bacteria</taxon>
        <taxon>Bacillati</taxon>
        <taxon>Actinomycetota</taxon>
        <taxon>Actinomycetes</taxon>
        <taxon>Kitasatosporales</taxon>
        <taxon>Streptomycetaceae</taxon>
        <taxon>Streptomyces</taxon>
    </lineage>
</organism>
<reference evidence="2 3" key="1">
    <citation type="submission" date="2023-08" db="EMBL/GenBank/DDBJ databases">
        <authorList>
            <person name="Sharma P."/>
            <person name="Verma V."/>
            <person name="Mohan M.K."/>
            <person name="Dubey A.K."/>
        </authorList>
    </citation>
    <scope>NUCLEOTIDE SEQUENCE [LARGE SCALE GENOMIC DNA]</scope>
    <source>
        <strain evidence="2 3">ADP4</strain>
    </source>
</reference>
<protein>
    <submittedName>
        <fullName evidence="2">Replication-relaxation family protein</fullName>
    </submittedName>
</protein>
<evidence type="ECO:0000256" key="1">
    <source>
        <dbReference type="SAM" id="MobiDB-lite"/>
    </source>
</evidence>